<name>A0ABX7QJE1_9FLAO</name>
<dbReference type="EMBL" id="CP071448">
    <property type="protein sequence ID" value="QSW90790.1"/>
    <property type="molecule type" value="Genomic_DNA"/>
</dbReference>
<protein>
    <submittedName>
        <fullName evidence="1">Uncharacterized protein</fullName>
    </submittedName>
</protein>
<dbReference type="Proteomes" id="UP000663440">
    <property type="component" value="Chromosome"/>
</dbReference>
<organism evidence="1 2">
    <name type="scientific">Flavobacterium endoglycinae</name>
    <dbReference type="NCBI Taxonomy" id="2816357"/>
    <lineage>
        <taxon>Bacteria</taxon>
        <taxon>Pseudomonadati</taxon>
        <taxon>Bacteroidota</taxon>
        <taxon>Flavobacteriia</taxon>
        <taxon>Flavobacteriales</taxon>
        <taxon>Flavobacteriaceae</taxon>
        <taxon>Flavobacterium</taxon>
    </lineage>
</organism>
<gene>
    <name evidence="1" type="ORF">J0383_08265</name>
</gene>
<reference evidence="1 2" key="1">
    <citation type="submission" date="2021-03" db="EMBL/GenBank/DDBJ databases">
        <title>Flavobacterium kribbensis sp. nov, an endophytic bacteria, isolated from soybean.</title>
        <authorList>
            <person name="Lee J."/>
            <person name="Seo J."/>
        </authorList>
    </citation>
    <scope>NUCLEOTIDE SEQUENCE [LARGE SCALE GENOMIC DNA]</scope>
    <source>
        <strain evidence="1 2">BB8</strain>
    </source>
</reference>
<sequence length="218" mass="25167">MEIKKLRSGLKGEIEKKSTLIFPYDFNKTFKKDTLSINLNDKKIGEIVIRQLTGSHQRFGAISSFVIEAKAMSCILYEKMFEMNFSFIDFSLLETEGFYSIYSGKLKNQAFFKDYGVITFYPHDNIEEKVLEMIDQINSNISIKLLHLFSGNLETINDIASNHESYSYPTLFSALICKINNRMDLLETVIKNCKTKKMKDSSKDNVNEILENIYLIGQ</sequence>
<evidence type="ECO:0000313" key="1">
    <source>
        <dbReference type="EMBL" id="QSW90790.1"/>
    </source>
</evidence>
<evidence type="ECO:0000313" key="2">
    <source>
        <dbReference type="Proteomes" id="UP000663440"/>
    </source>
</evidence>
<keyword evidence="2" id="KW-1185">Reference proteome</keyword>
<dbReference type="RefSeq" id="WP_207297937.1">
    <property type="nucleotide sequence ID" value="NZ_CP071448.1"/>
</dbReference>
<accession>A0ABX7QJE1</accession>
<proteinExistence type="predicted"/>